<dbReference type="EMBL" id="CAJQZP010001273">
    <property type="protein sequence ID" value="CAG5035579.1"/>
    <property type="molecule type" value="Genomic_DNA"/>
</dbReference>
<dbReference type="OrthoDB" id="6931316at2759"/>
<keyword evidence="2" id="KW-1185">Reference proteome</keyword>
<dbReference type="AlphaFoldDB" id="A0A8S3XNH0"/>
<dbReference type="Proteomes" id="UP000691718">
    <property type="component" value="Unassembled WGS sequence"/>
</dbReference>
<comment type="caution">
    <text evidence="1">The sequence shown here is derived from an EMBL/GenBank/DDBJ whole genome shotgun (WGS) entry which is preliminary data.</text>
</comment>
<accession>A0A8S3XNH0</accession>
<reference evidence="1" key="1">
    <citation type="submission" date="2021-04" db="EMBL/GenBank/DDBJ databases">
        <authorList>
            <person name="Tunstrom K."/>
        </authorList>
    </citation>
    <scope>NUCLEOTIDE SEQUENCE</scope>
</reference>
<evidence type="ECO:0000313" key="2">
    <source>
        <dbReference type="Proteomes" id="UP000691718"/>
    </source>
</evidence>
<gene>
    <name evidence="1" type="ORF">PAPOLLO_LOCUS20581</name>
</gene>
<sequence length="241" mass="27618">MEEFLELSADTAEDDRILDRIKLLAQESLLVGWLNWKTLDLFKVTLFENKLNVDPEILNKLRFALPTVGLAQTFNPLSVDLPEKQYRDLKLHASPVFDSLKVNTHLEGLVSKSYNQKFLERADELTGSLTHGLLKQRQILMEGIKSLAAKHTGAYEDIKQMFLGESQFKEVSDDLLQFTCARRAEIIEMRRKALKPKEQQHVAKLSEIPPSQTHLFDIDLLSKFLDQRGGLSKIFSKVDDH</sequence>
<evidence type="ECO:0000313" key="1">
    <source>
        <dbReference type="EMBL" id="CAG5035579.1"/>
    </source>
</evidence>
<name>A0A8S3XNH0_PARAO</name>
<organism evidence="1 2">
    <name type="scientific">Parnassius apollo</name>
    <name type="common">Apollo butterfly</name>
    <name type="synonym">Papilio apollo</name>
    <dbReference type="NCBI Taxonomy" id="110799"/>
    <lineage>
        <taxon>Eukaryota</taxon>
        <taxon>Metazoa</taxon>
        <taxon>Ecdysozoa</taxon>
        <taxon>Arthropoda</taxon>
        <taxon>Hexapoda</taxon>
        <taxon>Insecta</taxon>
        <taxon>Pterygota</taxon>
        <taxon>Neoptera</taxon>
        <taxon>Endopterygota</taxon>
        <taxon>Lepidoptera</taxon>
        <taxon>Glossata</taxon>
        <taxon>Ditrysia</taxon>
        <taxon>Papilionoidea</taxon>
        <taxon>Papilionidae</taxon>
        <taxon>Parnassiinae</taxon>
        <taxon>Parnassini</taxon>
        <taxon>Parnassius</taxon>
        <taxon>Parnassius</taxon>
    </lineage>
</organism>
<protein>
    <submittedName>
        <fullName evidence="1">(apollo) hypothetical protein</fullName>
    </submittedName>
</protein>
<proteinExistence type="predicted"/>